<sequence length="372" mass="42042">MKISILFMVVLGVVFTSCMNQSEKGNPLVNILVNVNQNTNLDKQVTIQKIVPLDSMLPIGKVRKLSFYDGHYYLLDKSSDEILCYDGSGHFKFKIADKGKGPSEYIAIQSFYVDPFHHWLNIISVGGKVLKYTPEGMPVGVQTDSAGFKMVMNAAQLTSELTACYGLGPKDNLYVRNQRTGESHYFIPFIESRDMSFSNKAFAVGESSALFCHGTNDSIYEISAVYNVKARYYVDFGANRIDPKLYQANPGAVMKMYQQKDVATKLDDLNNTPNFLLFSYLMFHKNDLRNVSTQFVMYDKKKKSVMNLQQSQGLFPVRDITDKEAFISLVSPVQILSDGQKNGVEKQLSDYLEEHHINEESNPLVVVWKMAN</sequence>
<evidence type="ECO:0008006" key="3">
    <source>
        <dbReference type="Google" id="ProtNLM"/>
    </source>
</evidence>
<proteinExistence type="predicted"/>
<dbReference type="PROSITE" id="PS51257">
    <property type="entry name" value="PROKAR_LIPOPROTEIN"/>
    <property type="match status" value="1"/>
</dbReference>
<keyword evidence="2" id="KW-1185">Reference proteome</keyword>
<dbReference type="Pfam" id="PF17170">
    <property type="entry name" value="DUF5128"/>
    <property type="match status" value="1"/>
</dbReference>
<evidence type="ECO:0000313" key="1">
    <source>
        <dbReference type="EMBL" id="GET22777.1"/>
    </source>
</evidence>
<accession>A0ABQ0ZMU0</accession>
<protein>
    <recommendedName>
        <fullName evidence="3">6-bladed beta-propeller protein</fullName>
    </recommendedName>
</protein>
<dbReference type="RefSeq" id="WP_106542683.1">
    <property type="nucleotide sequence ID" value="NZ_BLAU01000001.1"/>
</dbReference>
<dbReference type="Proteomes" id="UP000396862">
    <property type="component" value="Unassembled WGS sequence"/>
</dbReference>
<name>A0ABQ0ZMU0_9BACT</name>
<evidence type="ECO:0000313" key="2">
    <source>
        <dbReference type="Proteomes" id="UP000396862"/>
    </source>
</evidence>
<organism evidence="1 2">
    <name type="scientific">Prolixibacter denitrificans</name>
    <dbReference type="NCBI Taxonomy" id="1541063"/>
    <lineage>
        <taxon>Bacteria</taxon>
        <taxon>Pseudomonadati</taxon>
        <taxon>Bacteroidota</taxon>
        <taxon>Bacteroidia</taxon>
        <taxon>Marinilabiliales</taxon>
        <taxon>Prolixibacteraceae</taxon>
        <taxon>Prolixibacter</taxon>
    </lineage>
</organism>
<gene>
    <name evidence="1" type="ORF">JCM18694_30230</name>
</gene>
<comment type="caution">
    <text evidence="1">The sequence shown here is derived from an EMBL/GenBank/DDBJ whole genome shotgun (WGS) entry which is preliminary data.</text>
</comment>
<reference evidence="1 2" key="1">
    <citation type="submission" date="2019-10" db="EMBL/GenBank/DDBJ databases">
        <title>Prolixibacter strains distinguished by the presence of nitrate reductase genes were adept at nitrate-dependent anaerobic corrosion of metallic iron and carbon steel.</title>
        <authorList>
            <person name="Iino T."/>
            <person name="Shono N."/>
            <person name="Ito K."/>
            <person name="Nakamura R."/>
            <person name="Sueoka K."/>
            <person name="Harayama S."/>
            <person name="Ohkuma M."/>
        </authorList>
    </citation>
    <scope>NUCLEOTIDE SEQUENCE [LARGE SCALE GENOMIC DNA]</scope>
    <source>
        <strain evidence="1 2">MIC1-1</strain>
    </source>
</reference>
<dbReference type="EMBL" id="BLAU01000001">
    <property type="protein sequence ID" value="GET22777.1"/>
    <property type="molecule type" value="Genomic_DNA"/>
</dbReference>